<gene>
    <name evidence="4" type="ORF">A3E39_02380</name>
</gene>
<dbReference type="InterPro" id="IPR050190">
    <property type="entry name" value="UPF0213_domain"/>
</dbReference>
<organism evidence="4 5">
    <name type="scientific">Candidatus Uhrbacteria bacterium RIFCSPHIGHO2_12_FULL_60_25</name>
    <dbReference type="NCBI Taxonomy" id="1802399"/>
    <lineage>
        <taxon>Bacteria</taxon>
        <taxon>Candidatus Uhriibacteriota</taxon>
    </lineage>
</organism>
<dbReference type="Proteomes" id="UP000176603">
    <property type="component" value="Unassembled WGS sequence"/>
</dbReference>
<dbReference type="SUPFAM" id="SSF82771">
    <property type="entry name" value="GIY-YIG endonuclease"/>
    <property type="match status" value="1"/>
</dbReference>
<evidence type="ECO:0000256" key="1">
    <source>
        <dbReference type="ARBA" id="ARBA00007435"/>
    </source>
</evidence>
<dbReference type="Pfam" id="PF01541">
    <property type="entry name" value="GIY-YIG"/>
    <property type="match status" value="1"/>
</dbReference>
<reference evidence="4 5" key="1">
    <citation type="journal article" date="2016" name="Nat. Commun.">
        <title>Thousands of microbial genomes shed light on interconnected biogeochemical processes in an aquifer system.</title>
        <authorList>
            <person name="Anantharaman K."/>
            <person name="Brown C.T."/>
            <person name="Hug L.A."/>
            <person name="Sharon I."/>
            <person name="Castelle C.J."/>
            <person name="Probst A.J."/>
            <person name="Thomas B.C."/>
            <person name="Singh A."/>
            <person name="Wilkins M.J."/>
            <person name="Karaoz U."/>
            <person name="Brodie E.L."/>
            <person name="Williams K.H."/>
            <person name="Hubbard S.S."/>
            <person name="Banfield J.F."/>
        </authorList>
    </citation>
    <scope>NUCLEOTIDE SEQUENCE [LARGE SCALE GENOMIC DNA]</scope>
</reference>
<protein>
    <recommendedName>
        <fullName evidence="3">GIY-YIG domain-containing protein</fullName>
    </recommendedName>
</protein>
<evidence type="ECO:0000259" key="3">
    <source>
        <dbReference type="PROSITE" id="PS50164"/>
    </source>
</evidence>
<evidence type="ECO:0000313" key="4">
    <source>
        <dbReference type="EMBL" id="OGL79069.1"/>
    </source>
</evidence>
<dbReference type="PROSITE" id="PS50164">
    <property type="entry name" value="GIY_YIG"/>
    <property type="match status" value="1"/>
</dbReference>
<feature type="compositionally biased region" description="Basic and acidic residues" evidence="2">
    <location>
        <begin position="99"/>
        <end position="112"/>
    </location>
</feature>
<accession>A0A1F7ULD2</accession>
<comment type="similarity">
    <text evidence="1">Belongs to the UPF0213 family.</text>
</comment>
<name>A0A1F7ULD2_9BACT</name>
<dbReference type="InterPro" id="IPR000305">
    <property type="entry name" value="GIY-YIG_endonuc"/>
</dbReference>
<dbReference type="InterPro" id="IPR035901">
    <property type="entry name" value="GIY-YIG_endonuc_sf"/>
</dbReference>
<comment type="caution">
    <text evidence="4">The sequence shown here is derived from an EMBL/GenBank/DDBJ whole genome shotgun (WGS) entry which is preliminary data.</text>
</comment>
<dbReference type="EMBL" id="MGEH01000018">
    <property type="protein sequence ID" value="OGL79069.1"/>
    <property type="molecule type" value="Genomic_DNA"/>
</dbReference>
<evidence type="ECO:0000256" key="2">
    <source>
        <dbReference type="SAM" id="MobiDB-lite"/>
    </source>
</evidence>
<dbReference type="Gene3D" id="3.40.1440.10">
    <property type="entry name" value="GIY-YIG endonuclease"/>
    <property type="match status" value="1"/>
</dbReference>
<sequence length="112" mass="13186">MMASDSGTLYIGITNDLCSRVVEHITDVDPRSFTCQYQCHRLIYFETFIEPGEAIAREKQLKRWRRDKKEKLIASFNQKWINLAPQLLRKRGPSTPLRFARDDTRRVEAREG</sequence>
<feature type="domain" description="GIY-YIG" evidence="3">
    <location>
        <begin position="1"/>
        <end position="71"/>
    </location>
</feature>
<dbReference type="CDD" id="cd10448">
    <property type="entry name" value="GIY-YIG_unchar_3"/>
    <property type="match status" value="1"/>
</dbReference>
<proteinExistence type="inferred from homology"/>
<dbReference type="PANTHER" id="PTHR34477">
    <property type="entry name" value="UPF0213 PROTEIN YHBQ"/>
    <property type="match status" value="1"/>
</dbReference>
<evidence type="ECO:0000313" key="5">
    <source>
        <dbReference type="Proteomes" id="UP000176603"/>
    </source>
</evidence>
<dbReference type="AlphaFoldDB" id="A0A1F7ULD2"/>
<feature type="region of interest" description="Disordered" evidence="2">
    <location>
        <begin position="93"/>
        <end position="112"/>
    </location>
</feature>
<dbReference type="PANTHER" id="PTHR34477:SF5">
    <property type="entry name" value="BSL5627 PROTEIN"/>
    <property type="match status" value="1"/>
</dbReference>